<dbReference type="EMBL" id="CP114767">
    <property type="protein sequence ID" value="WBA43598.1"/>
    <property type="molecule type" value="Genomic_DNA"/>
</dbReference>
<feature type="region of interest" description="Disordered" evidence="1">
    <location>
        <begin position="26"/>
        <end position="47"/>
    </location>
</feature>
<organism evidence="2 3">
    <name type="scientific">Hymenobacter canadensis</name>
    <dbReference type="NCBI Taxonomy" id="2999067"/>
    <lineage>
        <taxon>Bacteria</taxon>
        <taxon>Pseudomonadati</taxon>
        <taxon>Bacteroidota</taxon>
        <taxon>Cytophagia</taxon>
        <taxon>Cytophagales</taxon>
        <taxon>Hymenobacteraceae</taxon>
        <taxon>Hymenobacter</taxon>
    </lineage>
</organism>
<keyword evidence="3" id="KW-1185">Reference proteome</keyword>
<reference evidence="2 3" key="1">
    <citation type="submission" date="2022-12" db="EMBL/GenBank/DDBJ databases">
        <title>Hymenobacter canadensis sp. nov. isolated from lake water of the Cambridge Bay, Canada.</title>
        <authorList>
            <person name="Kim W.H."/>
            <person name="Lee Y.M."/>
        </authorList>
    </citation>
    <scope>NUCLEOTIDE SEQUENCE [LARGE SCALE GENOMIC DNA]</scope>
    <source>
        <strain evidence="2 3">PAMC 29467</strain>
    </source>
</reference>
<sequence length="47" mass="5277">MTHYLNLSRPSRVSEDPLVHATAHELLPSSHARASPVRLPWPAHGQR</sequence>
<evidence type="ECO:0000313" key="3">
    <source>
        <dbReference type="Proteomes" id="UP001211005"/>
    </source>
</evidence>
<dbReference type="RefSeq" id="WP_269561635.1">
    <property type="nucleotide sequence ID" value="NZ_CP114767.1"/>
</dbReference>
<accession>A0ABY7LXE5</accession>
<dbReference type="Proteomes" id="UP001211005">
    <property type="component" value="Chromosome"/>
</dbReference>
<gene>
    <name evidence="2" type="ORF">O3303_08525</name>
</gene>
<evidence type="ECO:0000256" key="1">
    <source>
        <dbReference type="SAM" id="MobiDB-lite"/>
    </source>
</evidence>
<name>A0ABY7LXE5_9BACT</name>
<evidence type="ECO:0000313" key="2">
    <source>
        <dbReference type="EMBL" id="WBA43598.1"/>
    </source>
</evidence>
<protein>
    <submittedName>
        <fullName evidence="2">Uncharacterized protein</fullName>
    </submittedName>
</protein>
<proteinExistence type="predicted"/>